<protein>
    <submittedName>
        <fullName evidence="2">Uncharacterized protein</fullName>
    </submittedName>
</protein>
<accession>A0ABP3LJU6</accession>
<gene>
    <name evidence="2" type="ORF">GCM10010390_00920</name>
</gene>
<name>A0ABP3LJU6_9ACTN</name>
<proteinExistence type="predicted"/>
<organism evidence="2 3">
    <name type="scientific">Streptomyces mordarskii</name>
    <dbReference type="NCBI Taxonomy" id="1226758"/>
    <lineage>
        <taxon>Bacteria</taxon>
        <taxon>Bacillati</taxon>
        <taxon>Actinomycetota</taxon>
        <taxon>Actinomycetes</taxon>
        <taxon>Kitasatosporales</taxon>
        <taxon>Streptomycetaceae</taxon>
        <taxon>Streptomyces</taxon>
    </lineage>
</organism>
<dbReference type="EMBL" id="BAAABZ010000002">
    <property type="protein sequence ID" value="GAA0502337.1"/>
    <property type="molecule type" value="Genomic_DNA"/>
</dbReference>
<feature type="region of interest" description="Disordered" evidence="1">
    <location>
        <begin position="1"/>
        <end position="30"/>
    </location>
</feature>
<evidence type="ECO:0000313" key="3">
    <source>
        <dbReference type="Proteomes" id="UP001501576"/>
    </source>
</evidence>
<keyword evidence="3" id="KW-1185">Reference proteome</keyword>
<dbReference type="Proteomes" id="UP001501576">
    <property type="component" value="Unassembled WGS sequence"/>
</dbReference>
<comment type="caution">
    <text evidence="2">The sequence shown here is derived from an EMBL/GenBank/DDBJ whole genome shotgun (WGS) entry which is preliminary data.</text>
</comment>
<feature type="region of interest" description="Disordered" evidence="1">
    <location>
        <begin position="47"/>
        <end position="76"/>
    </location>
</feature>
<evidence type="ECO:0000256" key="1">
    <source>
        <dbReference type="SAM" id="MobiDB-lite"/>
    </source>
</evidence>
<reference evidence="3" key="1">
    <citation type="journal article" date="2019" name="Int. J. Syst. Evol. Microbiol.">
        <title>The Global Catalogue of Microorganisms (GCM) 10K type strain sequencing project: providing services to taxonomists for standard genome sequencing and annotation.</title>
        <authorList>
            <consortium name="The Broad Institute Genomics Platform"/>
            <consortium name="The Broad Institute Genome Sequencing Center for Infectious Disease"/>
            <person name="Wu L."/>
            <person name="Ma J."/>
        </authorList>
    </citation>
    <scope>NUCLEOTIDE SEQUENCE [LARGE SCALE GENOMIC DNA]</scope>
    <source>
        <strain evidence="3">JCM 5052</strain>
    </source>
</reference>
<evidence type="ECO:0000313" key="2">
    <source>
        <dbReference type="EMBL" id="GAA0502337.1"/>
    </source>
</evidence>
<sequence length="76" mass="8137">MYGRQARIATARRIRPAASPGERAGAGRVREPERVWVTGTSLAARRAPRLTLPDDPPPPRGGGAVLPWVKDVASRG</sequence>